<dbReference type="InterPro" id="IPR002560">
    <property type="entry name" value="Transposase_DDE"/>
</dbReference>
<protein>
    <submittedName>
        <fullName evidence="2">Transposase</fullName>
    </submittedName>
</protein>
<keyword evidence="3" id="KW-1185">Reference proteome</keyword>
<dbReference type="PANTHER" id="PTHR33498:SF1">
    <property type="entry name" value="TRANSPOSASE FOR INSERTION SEQUENCE ELEMENT IS1557"/>
    <property type="match status" value="1"/>
</dbReference>
<dbReference type="InterPro" id="IPR047951">
    <property type="entry name" value="Transpos_ISL3"/>
</dbReference>
<feature type="domain" description="Transposase IS204/IS1001/IS1096/IS1165 DDE" evidence="1">
    <location>
        <begin position="85"/>
        <end position="185"/>
    </location>
</feature>
<dbReference type="Proteomes" id="UP001457898">
    <property type="component" value="Unassembled WGS sequence"/>
</dbReference>
<organism evidence="2 3">
    <name type="scientific">Blautia caccae</name>
    <dbReference type="NCBI Taxonomy" id="3133175"/>
    <lineage>
        <taxon>Bacteria</taxon>
        <taxon>Bacillati</taxon>
        <taxon>Bacillota</taxon>
        <taxon>Clostridia</taxon>
        <taxon>Lachnospirales</taxon>
        <taxon>Lachnospiraceae</taxon>
        <taxon>Blautia</taxon>
    </lineage>
</organism>
<accession>A0ABV1DVF9</accession>
<proteinExistence type="predicted"/>
<dbReference type="EMBL" id="JBBMFP010000044">
    <property type="protein sequence ID" value="MEQ2434377.1"/>
    <property type="molecule type" value="Genomic_DNA"/>
</dbReference>
<dbReference type="PANTHER" id="PTHR33498">
    <property type="entry name" value="TRANSPOSASE FOR INSERTION SEQUENCE ELEMENT IS1557"/>
    <property type="match status" value="1"/>
</dbReference>
<comment type="caution">
    <text evidence="2">The sequence shown here is derived from an EMBL/GenBank/DDBJ whole genome shotgun (WGS) entry which is preliminary data.</text>
</comment>
<name>A0ABV1DVF9_9FIRM</name>
<evidence type="ECO:0000313" key="3">
    <source>
        <dbReference type="Proteomes" id="UP001457898"/>
    </source>
</evidence>
<gene>
    <name evidence="2" type="ORF">WMO65_25635</name>
</gene>
<reference evidence="2 3" key="1">
    <citation type="submission" date="2024-03" db="EMBL/GenBank/DDBJ databases">
        <title>Human intestinal bacterial collection.</title>
        <authorList>
            <person name="Pauvert C."/>
            <person name="Hitch T.C.A."/>
            <person name="Clavel T."/>
        </authorList>
    </citation>
    <scope>NUCLEOTIDE SEQUENCE [LARGE SCALE GENOMIC DNA]</scope>
    <source>
        <strain evidence="2 3">CLA-SR-H028</strain>
    </source>
</reference>
<evidence type="ECO:0000259" key="1">
    <source>
        <dbReference type="Pfam" id="PF01610"/>
    </source>
</evidence>
<dbReference type="Pfam" id="PF01610">
    <property type="entry name" value="DDE_Tnp_ISL3"/>
    <property type="match status" value="1"/>
</dbReference>
<dbReference type="RefSeq" id="WP_243128905.1">
    <property type="nucleotide sequence ID" value="NZ_JBBMFP010000044.1"/>
</dbReference>
<evidence type="ECO:0000313" key="2">
    <source>
        <dbReference type="EMBL" id="MEQ2434377.1"/>
    </source>
</evidence>
<sequence>MDQFYNYVFKSLNTGISRKDVYRSILGKGYKGGQTAAYDFMNKIIERFQIDIAVYKSSSAEAVQKKKELQKYDHISRSGVFRFLWMGAELTGSHKAYLLQTYSKLRELMACIREFREIYEKKNMALLYLYIGKYKTSELKVIAHFATGLEKNLDSVENPVASTLSNGFVEGTNSKLKMIKRTMYGRCSKLLLAAKLMYAVEPIYG</sequence>